<dbReference type="EMBL" id="CP036298">
    <property type="protein sequence ID" value="QDV23573.1"/>
    <property type="molecule type" value="Genomic_DNA"/>
</dbReference>
<reference evidence="2 3" key="1">
    <citation type="submission" date="2019-02" db="EMBL/GenBank/DDBJ databases">
        <title>Deep-cultivation of Planctomycetes and their phenomic and genomic characterization uncovers novel biology.</title>
        <authorList>
            <person name="Wiegand S."/>
            <person name="Jogler M."/>
            <person name="Boedeker C."/>
            <person name="Pinto D."/>
            <person name="Vollmers J."/>
            <person name="Rivas-Marin E."/>
            <person name="Kohn T."/>
            <person name="Peeters S.H."/>
            <person name="Heuer A."/>
            <person name="Rast P."/>
            <person name="Oberbeckmann S."/>
            <person name="Bunk B."/>
            <person name="Jeske O."/>
            <person name="Meyerdierks A."/>
            <person name="Storesund J.E."/>
            <person name="Kallscheuer N."/>
            <person name="Luecker S."/>
            <person name="Lage O.M."/>
            <person name="Pohl T."/>
            <person name="Merkel B.J."/>
            <person name="Hornburger P."/>
            <person name="Mueller R.-W."/>
            <person name="Bruemmer F."/>
            <person name="Labrenz M."/>
            <person name="Spormann A.M."/>
            <person name="Op den Camp H."/>
            <person name="Overmann J."/>
            <person name="Amann R."/>
            <person name="Jetten M.S.M."/>
            <person name="Mascher T."/>
            <person name="Medema M.H."/>
            <person name="Devos D.P."/>
            <person name="Kaster A.-K."/>
            <person name="Ovreas L."/>
            <person name="Rohde M."/>
            <person name="Galperin M.Y."/>
            <person name="Jogler C."/>
        </authorList>
    </citation>
    <scope>NUCLEOTIDE SEQUENCE [LARGE SCALE GENOMIC DNA]</scope>
    <source>
        <strain evidence="2 3">Q31a</strain>
    </source>
</reference>
<keyword evidence="3" id="KW-1185">Reference proteome</keyword>
<dbReference type="Proteomes" id="UP000318017">
    <property type="component" value="Chromosome"/>
</dbReference>
<accession>A0A518G4P7</accession>
<evidence type="ECO:0000313" key="2">
    <source>
        <dbReference type="EMBL" id="QDV23573.1"/>
    </source>
</evidence>
<keyword evidence="1" id="KW-0812">Transmembrane</keyword>
<dbReference type="RefSeq" id="WP_145076591.1">
    <property type="nucleotide sequence ID" value="NZ_CP036298.1"/>
</dbReference>
<proteinExistence type="predicted"/>
<protein>
    <submittedName>
        <fullName evidence="2">Uncharacterized protein</fullName>
    </submittedName>
</protein>
<gene>
    <name evidence="2" type="ORF">Q31a_18750</name>
</gene>
<evidence type="ECO:0000256" key="1">
    <source>
        <dbReference type="SAM" id="Phobius"/>
    </source>
</evidence>
<sequence>MTSLIVGGSALAFGFLLLVGVAVIAIRSFVVRSRSAGVNPFDGLDAREIEAMRRIFQEMRQAEIEVGLRNKLLQAAGPTVDVAATAQPAPPAAATVAPVKPTA</sequence>
<dbReference type="KEGG" id="ahel:Q31a_18750"/>
<name>A0A518G4P7_9BACT</name>
<keyword evidence="1" id="KW-0472">Membrane</keyword>
<evidence type="ECO:0000313" key="3">
    <source>
        <dbReference type="Proteomes" id="UP000318017"/>
    </source>
</evidence>
<organism evidence="2 3">
    <name type="scientific">Aureliella helgolandensis</name>
    <dbReference type="NCBI Taxonomy" id="2527968"/>
    <lineage>
        <taxon>Bacteria</taxon>
        <taxon>Pseudomonadati</taxon>
        <taxon>Planctomycetota</taxon>
        <taxon>Planctomycetia</taxon>
        <taxon>Pirellulales</taxon>
        <taxon>Pirellulaceae</taxon>
        <taxon>Aureliella</taxon>
    </lineage>
</organism>
<keyword evidence="1" id="KW-1133">Transmembrane helix</keyword>
<feature type="transmembrane region" description="Helical" evidence="1">
    <location>
        <begin position="6"/>
        <end position="26"/>
    </location>
</feature>
<dbReference type="AlphaFoldDB" id="A0A518G4P7"/>